<dbReference type="PANTHER" id="PTHR30547">
    <property type="entry name" value="UNCHARACTERIZED PROTEIN YHCG-RELATED"/>
    <property type="match status" value="1"/>
</dbReference>
<dbReference type="Pfam" id="PF17761">
    <property type="entry name" value="DUF1016_N"/>
    <property type="match status" value="1"/>
</dbReference>
<dbReference type="GO" id="GO:0003676">
    <property type="term" value="F:nucleic acid binding"/>
    <property type="evidence" value="ECO:0007669"/>
    <property type="project" value="InterPro"/>
</dbReference>
<evidence type="ECO:0000259" key="1">
    <source>
        <dbReference type="Pfam" id="PF06250"/>
    </source>
</evidence>
<dbReference type="Proteomes" id="UP000075816">
    <property type="component" value="Unassembled WGS sequence"/>
</dbReference>
<protein>
    <recommendedName>
        <fullName evidence="5">DUF1016 domain-containing protein</fullName>
    </recommendedName>
</protein>
<name>A0A162JA43_9FUSO</name>
<proteinExistence type="predicted"/>
<evidence type="ECO:0000259" key="2">
    <source>
        <dbReference type="Pfam" id="PF17761"/>
    </source>
</evidence>
<dbReference type="KEGG" id="fnf:BSQ88_04470"/>
<dbReference type="Pfam" id="PF06250">
    <property type="entry name" value="YhcG_C"/>
    <property type="match status" value="1"/>
</dbReference>
<organism evidence="3 4">
    <name type="scientific">Fusobacterium necrophorum subsp. funduliforme</name>
    <dbReference type="NCBI Taxonomy" id="143387"/>
    <lineage>
        <taxon>Bacteria</taxon>
        <taxon>Fusobacteriati</taxon>
        <taxon>Fusobacteriota</taxon>
        <taxon>Fusobacteriia</taxon>
        <taxon>Fusobacteriales</taxon>
        <taxon>Fusobacteriaceae</taxon>
        <taxon>Fusobacterium</taxon>
    </lineage>
</organism>
<dbReference type="InterPro" id="IPR041527">
    <property type="entry name" value="YhcG_N"/>
</dbReference>
<evidence type="ECO:0008006" key="5">
    <source>
        <dbReference type="Google" id="ProtNLM"/>
    </source>
</evidence>
<dbReference type="InterPro" id="IPR011856">
    <property type="entry name" value="tRNA_endonuc-like_dom_sf"/>
</dbReference>
<reference evidence="3 4" key="1">
    <citation type="submission" date="2016-03" db="EMBL/GenBank/DDBJ databases">
        <title>Comparative genomics of human isolates of Fusobacterium necrophorum.</title>
        <authorList>
            <person name="Jensen A."/>
            <person name="Bank S."/>
            <person name="Andersen P.S."/>
            <person name="Kristensen L.H."/>
            <person name="Prag J."/>
        </authorList>
    </citation>
    <scope>NUCLEOTIDE SEQUENCE [LARGE SCALE GENOMIC DNA]</scope>
    <source>
        <strain evidence="3 4">LS_1264</strain>
    </source>
</reference>
<feature type="domain" description="YhcG N-terminal" evidence="2">
    <location>
        <begin position="13"/>
        <end position="149"/>
    </location>
</feature>
<accession>A0A162JA43</accession>
<feature type="domain" description="YhcG PDDEXK nuclease" evidence="1">
    <location>
        <begin position="171"/>
        <end position="322"/>
    </location>
</feature>
<comment type="caution">
    <text evidence="3">The sequence shown here is derived from an EMBL/GenBank/DDBJ whole genome shotgun (WGS) entry which is preliminary data.</text>
</comment>
<dbReference type="Gene3D" id="3.40.1350.10">
    <property type="match status" value="1"/>
</dbReference>
<dbReference type="PANTHER" id="PTHR30547:SF5">
    <property type="entry name" value="NUCLEASE YHCG-RELATED"/>
    <property type="match status" value="1"/>
</dbReference>
<gene>
    <name evidence="3" type="ORF">A2J07_01395</name>
</gene>
<dbReference type="eggNOG" id="COG4804">
    <property type="taxonomic scope" value="Bacteria"/>
</dbReference>
<evidence type="ECO:0000313" key="3">
    <source>
        <dbReference type="EMBL" id="KYL05416.1"/>
    </source>
</evidence>
<dbReference type="RefSeq" id="WP_062624741.1">
    <property type="nucleotide sequence ID" value="NZ_CAXOUM010000026.1"/>
</dbReference>
<dbReference type="AlphaFoldDB" id="A0A162JA43"/>
<dbReference type="InterPro" id="IPR009362">
    <property type="entry name" value="YhcG_C"/>
</dbReference>
<dbReference type="EMBL" id="LVEA01000001">
    <property type="protein sequence ID" value="KYL05416.1"/>
    <property type="molecule type" value="Genomic_DNA"/>
</dbReference>
<dbReference type="InterPro" id="IPR053148">
    <property type="entry name" value="PD-DEXK-like_domain"/>
</dbReference>
<evidence type="ECO:0000313" key="4">
    <source>
        <dbReference type="Proteomes" id="UP000075816"/>
    </source>
</evidence>
<sequence length="335" mass="39650">MKDMVFQGKQFKEIINIIESAKERSYRKVNEELILMYRDIGEYISRESKNVEYGDAFVDRLAKFFTDNYPDLKGFNRRGLYRMKQFYEMYKDEEKVTPLVTQLSWTNHLKIMSACKTMEERIFYMNMCVKERLSKRELERQVDSGYFERYMLSQKTLTPAIEESRRATGNVFLDNYVLDFLDLPETVSERDLQKSIIRNLKDFILEIGKDFTFIGKEYRVQVGKHDYYIDLLFYHRELSCLVAFELKIGEFKPEYVGKINLYLEALDHEVKKENENPSVGVILCASKDDEVVEFALSRSLSPTMVSEYNLKLIDKRLLQRKLKEYIELVGTGSEG</sequence>